<dbReference type="InterPro" id="IPR051877">
    <property type="entry name" value="Centriole_BasalBody_StrucProt"/>
</dbReference>
<protein>
    <submittedName>
        <fullName evidence="5">Uncharacterized protein</fullName>
    </submittedName>
</protein>
<evidence type="ECO:0000256" key="2">
    <source>
        <dbReference type="ARBA" id="ARBA00022490"/>
    </source>
</evidence>
<organism evidence="5">
    <name type="scientific">Cyprideis torosa</name>
    <dbReference type="NCBI Taxonomy" id="163714"/>
    <lineage>
        <taxon>Eukaryota</taxon>
        <taxon>Metazoa</taxon>
        <taxon>Ecdysozoa</taxon>
        <taxon>Arthropoda</taxon>
        <taxon>Crustacea</taxon>
        <taxon>Oligostraca</taxon>
        <taxon>Ostracoda</taxon>
        <taxon>Podocopa</taxon>
        <taxon>Podocopida</taxon>
        <taxon>Cytherocopina</taxon>
        <taxon>Cytheroidea</taxon>
        <taxon>Cytherideidae</taxon>
        <taxon>Cyprideis</taxon>
    </lineage>
</organism>
<name>A0A7R8W401_9CRUS</name>
<proteinExistence type="inferred from homology"/>
<evidence type="ECO:0000256" key="3">
    <source>
        <dbReference type="ARBA" id="ARBA00023212"/>
    </source>
</evidence>
<evidence type="ECO:0000256" key="1">
    <source>
        <dbReference type="ARBA" id="ARBA00004114"/>
    </source>
</evidence>
<evidence type="ECO:0000256" key="4">
    <source>
        <dbReference type="ARBA" id="ARBA00038123"/>
    </source>
</evidence>
<reference evidence="5" key="1">
    <citation type="submission" date="2020-11" db="EMBL/GenBank/DDBJ databases">
        <authorList>
            <person name="Tran Van P."/>
        </authorList>
    </citation>
    <scope>NUCLEOTIDE SEQUENCE</scope>
</reference>
<gene>
    <name evidence="5" type="ORF">CTOB1V02_LOCUS1310</name>
</gene>
<dbReference type="OrthoDB" id="6351470at2759"/>
<comment type="subcellular location">
    <subcellularLocation>
        <location evidence="1">Cytoplasm</location>
        <location evidence="1">Cytoskeleton</location>
        <location evidence="1">Microtubule organizing center</location>
        <location evidence="1">Centrosome</location>
        <location evidence="1">Centriole</location>
    </subcellularLocation>
</comment>
<accession>A0A7R8W401</accession>
<dbReference type="PANTHER" id="PTHR20544">
    <property type="entry name" value="CENTROSOMAL PROTEIN CEP135"/>
    <property type="match status" value="1"/>
</dbReference>
<dbReference type="PANTHER" id="PTHR20544:SF0">
    <property type="entry name" value="NUCLEOPROTEIN TPR_MLP1 DOMAIN-CONTAINING PROTEIN"/>
    <property type="match status" value="1"/>
</dbReference>
<dbReference type="GO" id="GO:0005814">
    <property type="term" value="C:centriole"/>
    <property type="evidence" value="ECO:0007669"/>
    <property type="project" value="UniProtKB-SubCell"/>
</dbReference>
<keyword evidence="3" id="KW-0206">Cytoskeleton</keyword>
<comment type="similarity">
    <text evidence="4">Belongs to the CEP135/TSGA10 family.</text>
</comment>
<evidence type="ECO:0000313" key="5">
    <source>
        <dbReference type="EMBL" id="CAD7223320.1"/>
    </source>
</evidence>
<keyword evidence="2" id="KW-0963">Cytoplasm</keyword>
<dbReference type="AlphaFoldDB" id="A0A7R8W401"/>
<sequence length="116" mass="13622">MPDLKVAEQKFNALRQELDELGYRHTLPLEAVPLVRRVFDDLIHTTESLRKWRDKATDFEKELMVLRKAVEPYQRENGELLHVNAEHHLELLQLREHEAKKQAGTSLVTLRETGRS</sequence>
<dbReference type="EMBL" id="OB660183">
    <property type="protein sequence ID" value="CAD7223320.1"/>
    <property type="molecule type" value="Genomic_DNA"/>
</dbReference>